<feature type="signal peptide" evidence="4">
    <location>
        <begin position="1"/>
        <end position="23"/>
    </location>
</feature>
<evidence type="ECO:0000259" key="5">
    <source>
        <dbReference type="PROSITE" id="PS50842"/>
    </source>
</evidence>
<dbReference type="InterPro" id="IPR036749">
    <property type="entry name" value="Expansin_CBD_sf"/>
</dbReference>
<dbReference type="OrthoDB" id="406505at2759"/>
<name>A0A9N7R6K1_STRHE</name>
<comment type="caution">
    <text evidence="7">The sequence shown here is derived from an EMBL/GenBank/DDBJ whole genome shotgun (WGS) entry which is preliminary data.</text>
</comment>
<dbReference type="InterPro" id="IPR036908">
    <property type="entry name" value="RlpA-like_sf"/>
</dbReference>
<dbReference type="AlphaFoldDB" id="A0A9N7R6K1"/>
<dbReference type="InterPro" id="IPR009009">
    <property type="entry name" value="RlpA-like_DPBB"/>
</dbReference>
<comment type="subcellular location">
    <subcellularLocation>
        <location evidence="1">Secreted</location>
    </subcellularLocation>
</comment>
<organism evidence="7 8">
    <name type="scientific">Striga hermonthica</name>
    <name type="common">Purple witchweed</name>
    <name type="synonym">Buchnera hermonthica</name>
    <dbReference type="NCBI Taxonomy" id="68872"/>
    <lineage>
        <taxon>Eukaryota</taxon>
        <taxon>Viridiplantae</taxon>
        <taxon>Streptophyta</taxon>
        <taxon>Embryophyta</taxon>
        <taxon>Tracheophyta</taxon>
        <taxon>Spermatophyta</taxon>
        <taxon>Magnoliopsida</taxon>
        <taxon>eudicotyledons</taxon>
        <taxon>Gunneridae</taxon>
        <taxon>Pentapetalae</taxon>
        <taxon>asterids</taxon>
        <taxon>lamiids</taxon>
        <taxon>Lamiales</taxon>
        <taxon>Orobanchaceae</taxon>
        <taxon>Buchnereae</taxon>
        <taxon>Striga</taxon>
    </lineage>
</organism>
<dbReference type="PROSITE" id="PS50842">
    <property type="entry name" value="EXPANSIN_EG45"/>
    <property type="match status" value="1"/>
</dbReference>
<proteinExistence type="inferred from homology"/>
<dbReference type="GO" id="GO:0005576">
    <property type="term" value="C:extracellular region"/>
    <property type="evidence" value="ECO:0007669"/>
    <property type="project" value="UniProtKB-SubCell"/>
</dbReference>
<evidence type="ECO:0000313" key="7">
    <source>
        <dbReference type="EMBL" id="CAA0813968.1"/>
    </source>
</evidence>
<reference evidence="7" key="1">
    <citation type="submission" date="2019-12" db="EMBL/GenBank/DDBJ databases">
        <authorList>
            <person name="Scholes J."/>
        </authorList>
    </citation>
    <scope>NUCLEOTIDE SEQUENCE</scope>
</reference>
<dbReference type="SMART" id="SM00837">
    <property type="entry name" value="DPBB_1"/>
    <property type="match status" value="1"/>
</dbReference>
<keyword evidence="4" id="KW-0732">Signal</keyword>
<gene>
    <name evidence="7" type="ORF">SHERM_14302</name>
</gene>
<keyword evidence="2" id="KW-0964">Secreted</keyword>
<feature type="chain" id="PRO_5040186232" evidence="4">
    <location>
        <begin position="24"/>
        <end position="268"/>
    </location>
</feature>
<evidence type="ECO:0000256" key="3">
    <source>
        <dbReference type="RuleBase" id="RU003460"/>
    </source>
</evidence>
<dbReference type="Gene3D" id="2.40.40.10">
    <property type="entry name" value="RlpA-like domain"/>
    <property type="match status" value="1"/>
</dbReference>
<evidence type="ECO:0000256" key="2">
    <source>
        <dbReference type="ARBA" id="ARBA00022525"/>
    </source>
</evidence>
<dbReference type="Proteomes" id="UP001153555">
    <property type="component" value="Unassembled WGS sequence"/>
</dbReference>
<sequence length="268" mass="28618">MAYYTLFTYLVLLPLAFSNFCHGFNPKLLNVSKSYGPGSGSASGWATTQATWYGAPNGFGSDGGSCGYTTTVSSAPFSSIVTAIAPSLYNSGHGCGTCYLIKCSSSAHCSGNTVRVVATDECPGCDPNNHLFDLSGTSFGLMAISGQEDQLRQVGNLEIQYQTVECNYPGVDVAFKVDTGSNTNYFAVAIEYEDGDGITGVELRQSNTANEWLTMTQDWGSVWKVDLPNNYPSPFSIKLIQGSSTIIAENVIPANYATGKTYTSKVNF</sequence>
<protein>
    <submittedName>
        <fullName evidence="7">Expansin-B2</fullName>
    </submittedName>
</protein>
<dbReference type="Pfam" id="PF01357">
    <property type="entry name" value="Expansin_C"/>
    <property type="match status" value="1"/>
</dbReference>
<feature type="domain" description="Expansin-like EG45" evidence="5">
    <location>
        <begin position="63"/>
        <end position="171"/>
    </location>
</feature>
<dbReference type="InterPro" id="IPR007112">
    <property type="entry name" value="Expansin/allergen_DPBB_dom"/>
</dbReference>
<evidence type="ECO:0000256" key="4">
    <source>
        <dbReference type="SAM" id="SignalP"/>
    </source>
</evidence>
<evidence type="ECO:0000256" key="1">
    <source>
        <dbReference type="ARBA" id="ARBA00004613"/>
    </source>
</evidence>
<keyword evidence="8" id="KW-1185">Reference proteome</keyword>
<dbReference type="Pfam" id="PF03330">
    <property type="entry name" value="DPBB_1"/>
    <property type="match status" value="1"/>
</dbReference>
<dbReference type="InterPro" id="IPR007118">
    <property type="entry name" value="Expan_Lol_pI"/>
</dbReference>
<dbReference type="GO" id="GO:0009653">
    <property type="term" value="P:anatomical structure morphogenesis"/>
    <property type="evidence" value="ECO:0007669"/>
    <property type="project" value="UniProtKB-ARBA"/>
</dbReference>
<dbReference type="PROSITE" id="PS50843">
    <property type="entry name" value="EXPANSIN_CBD"/>
    <property type="match status" value="1"/>
</dbReference>
<evidence type="ECO:0000259" key="6">
    <source>
        <dbReference type="PROSITE" id="PS50843"/>
    </source>
</evidence>
<dbReference type="PRINTS" id="PR00829">
    <property type="entry name" value="LOLP1ALLERGN"/>
</dbReference>
<dbReference type="InterPro" id="IPR007117">
    <property type="entry name" value="Expansin_CBD"/>
</dbReference>
<dbReference type="SUPFAM" id="SSF50685">
    <property type="entry name" value="Barwin-like endoglucanases"/>
    <property type="match status" value="1"/>
</dbReference>
<accession>A0A9N7R6K1</accession>
<dbReference type="EMBL" id="CACSLK010012206">
    <property type="protein sequence ID" value="CAA0813968.1"/>
    <property type="molecule type" value="Genomic_DNA"/>
</dbReference>
<comment type="similarity">
    <text evidence="3">Belongs to the expansin family.</text>
</comment>
<dbReference type="SUPFAM" id="SSF49590">
    <property type="entry name" value="PHL pollen allergen"/>
    <property type="match status" value="1"/>
</dbReference>
<dbReference type="Gene3D" id="2.60.40.760">
    <property type="entry name" value="Expansin, cellulose-binding-like domain"/>
    <property type="match status" value="1"/>
</dbReference>
<evidence type="ECO:0000313" key="8">
    <source>
        <dbReference type="Proteomes" id="UP001153555"/>
    </source>
</evidence>
<feature type="domain" description="Expansin-like CBD" evidence="6">
    <location>
        <begin position="184"/>
        <end position="264"/>
    </location>
</feature>
<dbReference type="PANTHER" id="PTHR31692:SF57">
    <property type="entry name" value="EXPANSIN-B2"/>
    <property type="match status" value="1"/>
</dbReference>
<dbReference type="PRINTS" id="PR01225">
    <property type="entry name" value="EXPANSNFAMLY"/>
</dbReference>
<dbReference type="InterPro" id="IPR005795">
    <property type="entry name" value="LolPI"/>
</dbReference>
<dbReference type="PANTHER" id="PTHR31692">
    <property type="entry name" value="EXPANSIN-B3"/>
    <property type="match status" value="1"/>
</dbReference>